<dbReference type="InterPro" id="IPR036249">
    <property type="entry name" value="Thioredoxin-like_sf"/>
</dbReference>
<dbReference type="Pfam" id="PF02798">
    <property type="entry name" value="GST_N"/>
    <property type="match status" value="1"/>
</dbReference>
<feature type="domain" description="GST N-terminal" evidence="3">
    <location>
        <begin position="4"/>
        <end position="88"/>
    </location>
</feature>
<dbReference type="STRING" id="5288.A0A5C5G5B7"/>
<dbReference type="CDD" id="cd03048">
    <property type="entry name" value="GST_N_Ure2p_like"/>
    <property type="match status" value="1"/>
</dbReference>
<reference evidence="5 6" key="1">
    <citation type="submission" date="2019-03" db="EMBL/GenBank/DDBJ databases">
        <title>Rhodosporidium diobovatum UCD-FST 08-225 genome sequencing, assembly, and annotation.</title>
        <authorList>
            <person name="Fakankun I.U."/>
            <person name="Fristensky B."/>
            <person name="Levin D.B."/>
        </authorList>
    </citation>
    <scope>NUCLEOTIDE SEQUENCE [LARGE SCALE GENOMIC DNA]</scope>
    <source>
        <strain evidence="5 6">UCD-FST 08-225</strain>
    </source>
</reference>
<protein>
    <submittedName>
        <fullName evidence="5">Glutathione S-transferase</fullName>
    </submittedName>
</protein>
<proteinExistence type="inferred from homology"/>
<sequence>MSSPQFTLYSHAGGPNGHTVAFLLKALDLSYETKYLDFAKGEQKSDAYLSRCANGRIPALVDHANGDFTVWESKACMLYLVAKYDNENKFGVGSSPEEQALLSQWLFFQASGQGPYFGQAAHFKMFAPEKIPYGIERYTKEVERVAGVLESVLSKQEWLVSNKLTIADLSFITWNNFGLYALLPEGVNAEEKFPALVAWHKKLLALPYVAEALKDREEAMKAK</sequence>
<accession>A0A5C5G5B7</accession>
<dbReference type="SUPFAM" id="SSF47616">
    <property type="entry name" value="GST C-terminal domain-like"/>
    <property type="match status" value="1"/>
</dbReference>
<dbReference type="InterPro" id="IPR004046">
    <property type="entry name" value="GST_C"/>
</dbReference>
<dbReference type="SFLD" id="SFLDG01151">
    <property type="entry name" value="Main.2:_Nu-like"/>
    <property type="match status" value="1"/>
</dbReference>
<dbReference type="InterPro" id="IPR040079">
    <property type="entry name" value="Glutathione_S-Trfase"/>
</dbReference>
<keyword evidence="5" id="KW-0808">Transferase</keyword>
<comment type="similarity">
    <text evidence="1 2">Belongs to the GST superfamily.</text>
</comment>
<dbReference type="InterPro" id="IPR004045">
    <property type="entry name" value="Glutathione_S-Trfase_N"/>
</dbReference>
<evidence type="ECO:0000259" key="4">
    <source>
        <dbReference type="PROSITE" id="PS50405"/>
    </source>
</evidence>
<evidence type="ECO:0000313" key="6">
    <source>
        <dbReference type="Proteomes" id="UP000311382"/>
    </source>
</evidence>
<dbReference type="InterPro" id="IPR036282">
    <property type="entry name" value="Glutathione-S-Trfase_C_sf"/>
</dbReference>
<dbReference type="PROSITE" id="PS50404">
    <property type="entry name" value="GST_NTER"/>
    <property type="match status" value="1"/>
</dbReference>
<dbReference type="SUPFAM" id="SSF52833">
    <property type="entry name" value="Thioredoxin-like"/>
    <property type="match status" value="1"/>
</dbReference>
<dbReference type="EMBL" id="SOZI01000015">
    <property type="protein sequence ID" value="TNY23151.1"/>
    <property type="molecule type" value="Genomic_DNA"/>
</dbReference>
<feature type="domain" description="GST C-terminal" evidence="4">
    <location>
        <begin position="95"/>
        <end position="223"/>
    </location>
</feature>
<dbReference type="Gene3D" id="1.20.1050.130">
    <property type="match status" value="1"/>
</dbReference>
<keyword evidence="6" id="KW-1185">Reference proteome</keyword>
<dbReference type="PANTHER" id="PTHR44051:SF3">
    <property type="entry name" value="TRANSCRIPTIONAL REGULATOR URE2"/>
    <property type="match status" value="1"/>
</dbReference>
<dbReference type="InterPro" id="IPR010987">
    <property type="entry name" value="Glutathione-S-Trfase_C-like"/>
</dbReference>
<dbReference type="SFLD" id="SFLDS00019">
    <property type="entry name" value="Glutathione_Transferase_(cytos"/>
    <property type="match status" value="1"/>
</dbReference>
<dbReference type="PANTHER" id="PTHR44051">
    <property type="entry name" value="GLUTATHIONE S-TRANSFERASE-RELATED"/>
    <property type="match status" value="1"/>
</dbReference>
<dbReference type="AlphaFoldDB" id="A0A5C5G5B7"/>
<dbReference type="Pfam" id="PF00043">
    <property type="entry name" value="GST_C"/>
    <property type="match status" value="1"/>
</dbReference>
<evidence type="ECO:0000313" key="5">
    <source>
        <dbReference type="EMBL" id="TNY23151.1"/>
    </source>
</evidence>
<comment type="caution">
    <text evidence="5">The sequence shown here is derived from an EMBL/GenBank/DDBJ whole genome shotgun (WGS) entry which is preliminary data.</text>
</comment>
<dbReference type="GO" id="GO:0016740">
    <property type="term" value="F:transferase activity"/>
    <property type="evidence" value="ECO:0007669"/>
    <property type="project" value="UniProtKB-KW"/>
</dbReference>
<evidence type="ECO:0000256" key="2">
    <source>
        <dbReference type="RuleBase" id="RU003494"/>
    </source>
</evidence>
<evidence type="ECO:0000256" key="1">
    <source>
        <dbReference type="ARBA" id="ARBA00007409"/>
    </source>
</evidence>
<organism evidence="5 6">
    <name type="scientific">Rhodotorula diobovata</name>
    <dbReference type="NCBI Taxonomy" id="5288"/>
    <lineage>
        <taxon>Eukaryota</taxon>
        <taxon>Fungi</taxon>
        <taxon>Dikarya</taxon>
        <taxon>Basidiomycota</taxon>
        <taxon>Pucciniomycotina</taxon>
        <taxon>Microbotryomycetes</taxon>
        <taxon>Sporidiobolales</taxon>
        <taxon>Sporidiobolaceae</taxon>
        <taxon>Rhodotorula</taxon>
    </lineage>
</organism>
<dbReference type="SFLD" id="SFLDG00358">
    <property type="entry name" value="Main_(cytGST)"/>
    <property type="match status" value="1"/>
</dbReference>
<gene>
    <name evidence="5" type="ORF">DMC30DRAFT_373240</name>
</gene>
<name>A0A5C5G5B7_9BASI</name>
<evidence type="ECO:0000259" key="3">
    <source>
        <dbReference type="PROSITE" id="PS50404"/>
    </source>
</evidence>
<dbReference type="PROSITE" id="PS50405">
    <property type="entry name" value="GST_CTER"/>
    <property type="match status" value="1"/>
</dbReference>
<dbReference type="OrthoDB" id="422574at2759"/>
<dbReference type="Proteomes" id="UP000311382">
    <property type="component" value="Unassembled WGS sequence"/>
</dbReference>